<evidence type="ECO:0000313" key="1">
    <source>
        <dbReference type="EMBL" id="MCI88308.1"/>
    </source>
</evidence>
<dbReference type="Proteomes" id="UP000265520">
    <property type="component" value="Unassembled WGS sequence"/>
</dbReference>
<name>A0A392VIT4_9FABA</name>
<reference evidence="1 2" key="1">
    <citation type="journal article" date="2018" name="Front. Plant Sci.">
        <title>Red Clover (Trifolium pratense) and Zigzag Clover (T. medium) - A Picture of Genomic Similarities and Differences.</title>
        <authorList>
            <person name="Dluhosova J."/>
            <person name="Istvanek J."/>
            <person name="Nedelnik J."/>
            <person name="Repkova J."/>
        </authorList>
    </citation>
    <scope>NUCLEOTIDE SEQUENCE [LARGE SCALE GENOMIC DNA]</scope>
    <source>
        <strain evidence="2">cv. 10/8</strain>
        <tissue evidence="1">Leaf</tissue>
    </source>
</reference>
<dbReference type="AlphaFoldDB" id="A0A392VIT4"/>
<dbReference type="EMBL" id="LXQA011189621">
    <property type="protein sequence ID" value="MCI88308.1"/>
    <property type="molecule type" value="Genomic_DNA"/>
</dbReference>
<comment type="caution">
    <text evidence="1">The sequence shown here is derived from an EMBL/GenBank/DDBJ whole genome shotgun (WGS) entry which is preliminary data.</text>
</comment>
<accession>A0A392VIT4</accession>
<sequence length="51" mass="5611">CAMVLSRLGKLQSIARRAGKESASRQQVLRRVGSFGQLRVAQEGWRVAPDS</sequence>
<feature type="non-terminal residue" evidence="1">
    <location>
        <position position="1"/>
    </location>
</feature>
<keyword evidence="2" id="KW-1185">Reference proteome</keyword>
<evidence type="ECO:0000313" key="2">
    <source>
        <dbReference type="Proteomes" id="UP000265520"/>
    </source>
</evidence>
<proteinExistence type="predicted"/>
<organism evidence="1 2">
    <name type="scientific">Trifolium medium</name>
    <dbReference type="NCBI Taxonomy" id="97028"/>
    <lineage>
        <taxon>Eukaryota</taxon>
        <taxon>Viridiplantae</taxon>
        <taxon>Streptophyta</taxon>
        <taxon>Embryophyta</taxon>
        <taxon>Tracheophyta</taxon>
        <taxon>Spermatophyta</taxon>
        <taxon>Magnoliopsida</taxon>
        <taxon>eudicotyledons</taxon>
        <taxon>Gunneridae</taxon>
        <taxon>Pentapetalae</taxon>
        <taxon>rosids</taxon>
        <taxon>fabids</taxon>
        <taxon>Fabales</taxon>
        <taxon>Fabaceae</taxon>
        <taxon>Papilionoideae</taxon>
        <taxon>50 kb inversion clade</taxon>
        <taxon>NPAAA clade</taxon>
        <taxon>Hologalegina</taxon>
        <taxon>IRL clade</taxon>
        <taxon>Trifolieae</taxon>
        <taxon>Trifolium</taxon>
    </lineage>
</organism>
<protein>
    <submittedName>
        <fullName evidence="1">Uncharacterized protein</fullName>
    </submittedName>
</protein>